<evidence type="ECO:0000313" key="2">
    <source>
        <dbReference type="EMBL" id="KAK7864779.1"/>
    </source>
</evidence>
<gene>
    <name evidence="2" type="ORF">R5R35_012272</name>
</gene>
<keyword evidence="3" id="KW-1185">Reference proteome</keyword>
<evidence type="ECO:0000313" key="3">
    <source>
        <dbReference type="Proteomes" id="UP001378592"/>
    </source>
</evidence>
<protein>
    <submittedName>
        <fullName evidence="2">Uncharacterized protein</fullName>
    </submittedName>
</protein>
<reference evidence="2 3" key="1">
    <citation type="submission" date="2024-03" db="EMBL/GenBank/DDBJ databases">
        <title>The genome assembly and annotation of the cricket Gryllus longicercus Weissman &amp; Gray.</title>
        <authorList>
            <person name="Szrajer S."/>
            <person name="Gray D."/>
            <person name="Ylla G."/>
        </authorList>
    </citation>
    <scope>NUCLEOTIDE SEQUENCE [LARGE SCALE GENOMIC DNA]</scope>
    <source>
        <strain evidence="2">DAG 2021-001</strain>
        <tissue evidence="2">Whole body minus gut</tissue>
    </source>
</reference>
<proteinExistence type="predicted"/>
<feature type="region of interest" description="Disordered" evidence="1">
    <location>
        <begin position="47"/>
        <end position="107"/>
    </location>
</feature>
<dbReference type="EMBL" id="JAZDUA010000195">
    <property type="protein sequence ID" value="KAK7864779.1"/>
    <property type="molecule type" value="Genomic_DNA"/>
</dbReference>
<name>A0AAN9Z6M4_9ORTH</name>
<sequence length="107" mass="10576">MSCRIKAGAAGTRYSSLSRRTSNMQILQHAVVAVALLSTVRAAPLADPGLPMGGGLPGGLPAMPDLPSMDDLPSLPGGLPGMPSLPSAGLPGLPGLPSLPSLPSADD</sequence>
<comment type="caution">
    <text evidence="2">The sequence shown here is derived from an EMBL/GenBank/DDBJ whole genome shotgun (WGS) entry which is preliminary data.</text>
</comment>
<organism evidence="2 3">
    <name type="scientific">Gryllus longicercus</name>
    <dbReference type="NCBI Taxonomy" id="2509291"/>
    <lineage>
        <taxon>Eukaryota</taxon>
        <taxon>Metazoa</taxon>
        <taxon>Ecdysozoa</taxon>
        <taxon>Arthropoda</taxon>
        <taxon>Hexapoda</taxon>
        <taxon>Insecta</taxon>
        <taxon>Pterygota</taxon>
        <taxon>Neoptera</taxon>
        <taxon>Polyneoptera</taxon>
        <taxon>Orthoptera</taxon>
        <taxon>Ensifera</taxon>
        <taxon>Gryllidea</taxon>
        <taxon>Grylloidea</taxon>
        <taxon>Gryllidae</taxon>
        <taxon>Gryllinae</taxon>
        <taxon>Gryllus</taxon>
    </lineage>
</organism>
<accession>A0AAN9Z6M4</accession>
<feature type="compositionally biased region" description="Low complexity" evidence="1">
    <location>
        <begin position="59"/>
        <end position="107"/>
    </location>
</feature>
<dbReference type="Proteomes" id="UP001378592">
    <property type="component" value="Unassembled WGS sequence"/>
</dbReference>
<dbReference type="AlphaFoldDB" id="A0AAN9Z6M4"/>
<evidence type="ECO:0000256" key="1">
    <source>
        <dbReference type="SAM" id="MobiDB-lite"/>
    </source>
</evidence>